<keyword evidence="2" id="KW-0812">Transmembrane</keyword>
<keyword evidence="2" id="KW-1133">Transmembrane helix</keyword>
<protein>
    <recommendedName>
        <fullName evidence="5">Outer membrane protein beta-barrel domain-containing protein</fullName>
    </recommendedName>
</protein>
<organism evidence="3 4">
    <name type="scientific">Gracilimonas halophila</name>
    <dbReference type="NCBI Taxonomy" id="1834464"/>
    <lineage>
        <taxon>Bacteria</taxon>
        <taxon>Pseudomonadati</taxon>
        <taxon>Balneolota</taxon>
        <taxon>Balneolia</taxon>
        <taxon>Balneolales</taxon>
        <taxon>Balneolaceae</taxon>
        <taxon>Gracilimonas</taxon>
    </lineage>
</organism>
<dbReference type="Proteomes" id="UP001597460">
    <property type="component" value="Unassembled WGS sequence"/>
</dbReference>
<evidence type="ECO:0000313" key="4">
    <source>
        <dbReference type="Proteomes" id="UP001597460"/>
    </source>
</evidence>
<accession>A0ABW5JL19</accession>
<evidence type="ECO:0000256" key="1">
    <source>
        <dbReference type="SAM" id="MobiDB-lite"/>
    </source>
</evidence>
<feature type="compositionally biased region" description="Acidic residues" evidence="1">
    <location>
        <begin position="120"/>
        <end position="133"/>
    </location>
</feature>
<keyword evidence="4" id="KW-1185">Reference proteome</keyword>
<keyword evidence="2" id="KW-0472">Membrane</keyword>
<feature type="region of interest" description="Disordered" evidence="1">
    <location>
        <begin position="90"/>
        <end position="159"/>
    </location>
</feature>
<feature type="transmembrane region" description="Helical" evidence="2">
    <location>
        <begin position="51"/>
        <end position="70"/>
    </location>
</feature>
<dbReference type="RefSeq" id="WP_390303117.1">
    <property type="nucleotide sequence ID" value="NZ_JBHULI010000025.1"/>
</dbReference>
<dbReference type="EMBL" id="JBHULI010000025">
    <property type="protein sequence ID" value="MFD2533220.1"/>
    <property type="molecule type" value="Genomic_DNA"/>
</dbReference>
<name>A0ABW5JL19_9BACT</name>
<dbReference type="SUPFAM" id="SSF56925">
    <property type="entry name" value="OMPA-like"/>
    <property type="match status" value="1"/>
</dbReference>
<evidence type="ECO:0000313" key="3">
    <source>
        <dbReference type="EMBL" id="MFD2533220.1"/>
    </source>
</evidence>
<reference evidence="4" key="1">
    <citation type="journal article" date="2019" name="Int. J. Syst. Evol. Microbiol.">
        <title>The Global Catalogue of Microorganisms (GCM) 10K type strain sequencing project: providing services to taxonomists for standard genome sequencing and annotation.</title>
        <authorList>
            <consortium name="The Broad Institute Genomics Platform"/>
            <consortium name="The Broad Institute Genome Sequencing Center for Infectious Disease"/>
            <person name="Wu L."/>
            <person name="Ma J."/>
        </authorList>
    </citation>
    <scope>NUCLEOTIDE SEQUENCE [LARGE SCALE GENOMIC DNA]</scope>
    <source>
        <strain evidence="4">KCTC 52042</strain>
    </source>
</reference>
<proteinExistence type="predicted"/>
<gene>
    <name evidence="3" type="ORF">ACFSVN_12270</name>
</gene>
<sequence length="412" mass="46313">MSNKEEHNDPLEQLFKKKAEEYDISYREEDWLDMEKKLDRMQAAKTRQRRTYLAAAAVLLIVSALGYFIYQNSNEIDRLNRQLEDTMTTDILPDSTREDTTQEPETPPQVDREMLADLPQEMEEPSESTDDISPEATPEQQDQQVVMDADPVSVSGDELARIELRPVSYPERMDEELSVSSGNNIPGSTDYLASVSYGQAAAPSGLARQQEQPGRTELSRLEFGLIVSPDISTIGGISNFYEPGYKLGVTAGYRINDRFTISGGLIHSSVKYSSGNQHYNPPAYWNPGGTPSGIIAQCFILDIPITVKYDVMQFENSRFFATGGLSSYVMLSEDYQFDYNGYSQGQTTTLNERSGKTHLFSNAGFSIGYEYDLHQNWSLKAEPFIKVPIREVGWGNVKLYTLGTFVSVSYKL</sequence>
<comment type="caution">
    <text evidence="3">The sequence shown here is derived from an EMBL/GenBank/DDBJ whole genome shotgun (WGS) entry which is preliminary data.</text>
</comment>
<dbReference type="Gene3D" id="2.40.160.20">
    <property type="match status" value="1"/>
</dbReference>
<evidence type="ECO:0000256" key="2">
    <source>
        <dbReference type="SAM" id="Phobius"/>
    </source>
</evidence>
<dbReference type="InterPro" id="IPR011250">
    <property type="entry name" value="OMP/PagP_B-barrel"/>
</dbReference>
<evidence type="ECO:0008006" key="5">
    <source>
        <dbReference type="Google" id="ProtNLM"/>
    </source>
</evidence>